<comment type="subcellular location">
    <subcellularLocation>
        <location evidence="1">Cell inner membrane</location>
    </subcellularLocation>
</comment>
<name>A0A5S3PD58_9RHOB</name>
<organism evidence="12 13">
    <name type="scientific">Sulfitobacter sabulilitoris</name>
    <dbReference type="NCBI Taxonomy" id="2562655"/>
    <lineage>
        <taxon>Bacteria</taxon>
        <taxon>Pseudomonadati</taxon>
        <taxon>Pseudomonadota</taxon>
        <taxon>Alphaproteobacteria</taxon>
        <taxon>Rhodobacterales</taxon>
        <taxon>Roseobacteraceae</taxon>
        <taxon>Sulfitobacter</taxon>
    </lineage>
</organism>
<proteinExistence type="predicted"/>
<evidence type="ECO:0000256" key="5">
    <source>
        <dbReference type="ARBA" id="ARBA00022692"/>
    </source>
</evidence>
<gene>
    <name evidence="12" type="ORF">FDT80_13715</name>
</gene>
<keyword evidence="4" id="KW-0997">Cell inner membrane</keyword>
<evidence type="ECO:0000313" key="12">
    <source>
        <dbReference type="EMBL" id="TMM51799.1"/>
    </source>
</evidence>
<evidence type="ECO:0000256" key="3">
    <source>
        <dbReference type="ARBA" id="ARBA00022475"/>
    </source>
</evidence>
<keyword evidence="7 9" id="KW-1133">Transmembrane helix</keyword>
<dbReference type="GO" id="GO:0015031">
    <property type="term" value="P:protein transport"/>
    <property type="evidence" value="ECO:0007669"/>
    <property type="project" value="UniProtKB-KW"/>
</dbReference>
<evidence type="ECO:0000256" key="8">
    <source>
        <dbReference type="ARBA" id="ARBA00023136"/>
    </source>
</evidence>
<dbReference type="GO" id="GO:0005886">
    <property type="term" value="C:plasma membrane"/>
    <property type="evidence" value="ECO:0007669"/>
    <property type="project" value="UniProtKB-SubCell"/>
</dbReference>
<dbReference type="Pfam" id="PF11356">
    <property type="entry name" value="T2SSC"/>
    <property type="match status" value="1"/>
</dbReference>
<dbReference type="Proteomes" id="UP000309550">
    <property type="component" value="Unassembled WGS sequence"/>
</dbReference>
<dbReference type="OrthoDB" id="9812912at2"/>
<evidence type="ECO:0000256" key="7">
    <source>
        <dbReference type="ARBA" id="ARBA00022989"/>
    </source>
</evidence>
<dbReference type="AlphaFoldDB" id="A0A5S3PD58"/>
<keyword evidence="5 9" id="KW-0812">Transmembrane</keyword>
<sequence>MMVRLNVARRAAGGMQLVRAVGGTFLLRAVGGMLVMGSLAVAAAPLVWHSFGETALLPRDLPAPRGDIPAPEPVNTASIIALAPFGATVPEQGRPAAAQETTLELTLQGVLLDRDPARSVALIRVEGTAAAYLPGDTITTAATLLEVAEAQVLIDVNGQRQTLSFPGPEARSAPATTAAQSGLDRLRALALGSSSAAAAPQPRTTDDYIDMWRERIKRNPGQVLTDIGLIASENGYIIADKHDIGVRRAGLKPGDLVTSVNGRQVGDVERDRKLYDEIAASGNARIEVQRDGRSIVMSFPLR</sequence>
<evidence type="ECO:0000259" key="10">
    <source>
        <dbReference type="Pfam" id="PF11356"/>
    </source>
</evidence>
<dbReference type="Gene3D" id="2.30.30.830">
    <property type="match status" value="1"/>
</dbReference>
<keyword evidence="13" id="KW-1185">Reference proteome</keyword>
<evidence type="ECO:0000256" key="2">
    <source>
        <dbReference type="ARBA" id="ARBA00022448"/>
    </source>
</evidence>
<evidence type="ECO:0000256" key="1">
    <source>
        <dbReference type="ARBA" id="ARBA00004533"/>
    </source>
</evidence>
<reference evidence="12 13" key="1">
    <citation type="submission" date="2019-05" db="EMBL/GenBank/DDBJ databases">
        <title>Sulfitobacter sabulilitoris sp. nov., isolated from a marine sand.</title>
        <authorList>
            <person name="Yoon J.-H."/>
        </authorList>
    </citation>
    <scope>NUCLEOTIDE SEQUENCE [LARGE SCALE GENOMIC DNA]</scope>
    <source>
        <strain evidence="12 13">HSMS-29</strain>
    </source>
</reference>
<keyword evidence="6" id="KW-0653">Protein transport</keyword>
<evidence type="ECO:0000259" key="11">
    <source>
        <dbReference type="Pfam" id="PF17820"/>
    </source>
</evidence>
<evidence type="ECO:0000256" key="9">
    <source>
        <dbReference type="SAM" id="Phobius"/>
    </source>
</evidence>
<feature type="transmembrane region" description="Helical" evidence="9">
    <location>
        <begin position="25"/>
        <end position="48"/>
    </location>
</feature>
<dbReference type="Gene3D" id="2.30.42.10">
    <property type="match status" value="1"/>
</dbReference>
<dbReference type="Pfam" id="PF17820">
    <property type="entry name" value="PDZ_6"/>
    <property type="match status" value="1"/>
</dbReference>
<dbReference type="InterPro" id="IPR036034">
    <property type="entry name" value="PDZ_sf"/>
</dbReference>
<protein>
    <submittedName>
        <fullName evidence="12">Uncharacterized protein</fullName>
    </submittedName>
</protein>
<keyword evidence="3" id="KW-1003">Cell membrane</keyword>
<accession>A0A5S3PD58</accession>
<feature type="domain" description="PDZ" evidence="11">
    <location>
        <begin position="248"/>
        <end position="290"/>
    </location>
</feature>
<dbReference type="InterPro" id="IPR041489">
    <property type="entry name" value="PDZ_6"/>
</dbReference>
<comment type="caution">
    <text evidence="12">The sequence shown here is derived from an EMBL/GenBank/DDBJ whole genome shotgun (WGS) entry which is preliminary data.</text>
</comment>
<dbReference type="InterPro" id="IPR024961">
    <property type="entry name" value="T2SS_GspC_N"/>
</dbReference>
<dbReference type="EMBL" id="VANS01000003">
    <property type="protein sequence ID" value="TMM51799.1"/>
    <property type="molecule type" value="Genomic_DNA"/>
</dbReference>
<evidence type="ECO:0000313" key="13">
    <source>
        <dbReference type="Proteomes" id="UP000309550"/>
    </source>
</evidence>
<evidence type="ECO:0000256" key="4">
    <source>
        <dbReference type="ARBA" id="ARBA00022519"/>
    </source>
</evidence>
<keyword evidence="2" id="KW-0813">Transport</keyword>
<dbReference type="SUPFAM" id="SSF50156">
    <property type="entry name" value="PDZ domain-like"/>
    <property type="match status" value="1"/>
</dbReference>
<keyword evidence="8 9" id="KW-0472">Membrane</keyword>
<feature type="domain" description="Type II secretion system protein GspC N-terminal" evidence="10">
    <location>
        <begin position="34"/>
        <end position="165"/>
    </location>
</feature>
<evidence type="ECO:0000256" key="6">
    <source>
        <dbReference type="ARBA" id="ARBA00022927"/>
    </source>
</evidence>